<proteinExistence type="predicted"/>
<organism evidence="2 3">
    <name type="scientific">Gossypium arboreum</name>
    <name type="common">Tree cotton</name>
    <name type="synonym">Gossypium nanking</name>
    <dbReference type="NCBI Taxonomy" id="29729"/>
    <lineage>
        <taxon>Eukaryota</taxon>
        <taxon>Viridiplantae</taxon>
        <taxon>Streptophyta</taxon>
        <taxon>Embryophyta</taxon>
        <taxon>Tracheophyta</taxon>
        <taxon>Spermatophyta</taxon>
        <taxon>Magnoliopsida</taxon>
        <taxon>eudicotyledons</taxon>
        <taxon>Gunneridae</taxon>
        <taxon>Pentapetalae</taxon>
        <taxon>rosids</taxon>
        <taxon>malvids</taxon>
        <taxon>Malvales</taxon>
        <taxon>Malvaceae</taxon>
        <taxon>Malvoideae</taxon>
        <taxon>Gossypium</taxon>
    </lineage>
</organism>
<sequence length="79" mass="8908">MPSANQAQAEVQMLRDQMAQMQVSIVEKIAQLKANAASREVEARRKYDELQQQLKTEEAAKEAEAATRAAEATRKYDKL</sequence>
<gene>
    <name evidence="2" type="ORF">PVK06_035497</name>
</gene>
<evidence type="ECO:0000313" key="3">
    <source>
        <dbReference type="Proteomes" id="UP001358586"/>
    </source>
</evidence>
<dbReference type="EMBL" id="JARKNE010000010">
    <property type="protein sequence ID" value="KAK5794278.1"/>
    <property type="molecule type" value="Genomic_DNA"/>
</dbReference>
<feature type="region of interest" description="Disordered" evidence="1">
    <location>
        <begin position="58"/>
        <end position="79"/>
    </location>
</feature>
<evidence type="ECO:0000256" key="1">
    <source>
        <dbReference type="SAM" id="MobiDB-lite"/>
    </source>
</evidence>
<comment type="caution">
    <text evidence="2">The sequence shown here is derived from an EMBL/GenBank/DDBJ whole genome shotgun (WGS) entry which is preliminary data.</text>
</comment>
<keyword evidence="3" id="KW-1185">Reference proteome</keyword>
<protein>
    <submittedName>
        <fullName evidence="2">Uncharacterized protein</fullName>
    </submittedName>
</protein>
<name>A0ABR0NGZ4_GOSAR</name>
<reference evidence="2 3" key="1">
    <citation type="submission" date="2023-03" db="EMBL/GenBank/DDBJ databases">
        <title>WGS of Gossypium arboreum.</title>
        <authorList>
            <person name="Yu D."/>
        </authorList>
    </citation>
    <scope>NUCLEOTIDE SEQUENCE [LARGE SCALE GENOMIC DNA]</scope>
    <source>
        <tissue evidence="2">Leaf</tissue>
    </source>
</reference>
<accession>A0ABR0NGZ4</accession>
<dbReference type="Proteomes" id="UP001358586">
    <property type="component" value="Chromosome 10"/>
</dbReference>
<evidence type="ECO:0000313" key="2">
    <source>
        <dbReference type="EMBL" id="KAK5794278.1"/>
    </source>
</evidence>